<dbReference type="SUPFAM" id="SSF56935">
    <property type="entry name" value="Porins"/>
    <property type="match status" value="1"/>
</dbReference>
<evidence type="ECO:0000313" key="19">
    <source>
        <dbReference type="EMBL" id="GGO64368.1"/>
    </source>
</evidence>
<evidence type="ECO:0000259" key="18">
    <source>
        <dbReference type="Pfam" id="PF07715"/>
    </source>
</evidence>
<keyword evidence="12 19" id="KW-0675">Receptor</keyword>
<evidence type="ECO:0000256" key="3">
    <source>
        <dbReference type="ARBA" id="ARBA00022448"/>
    </source>
</evidence>
<evidence type="ECO:0000256" key="1">
    <source>
        <dbReference type="ARBA" id="ARBA00004571"/>
    </source>
</evidence>
<gene>
    <name evidence="19" type="primary">fpvA</name>
    <name evidence="19" type="ORF">GCM10010982_03600</name>
</gene>
<evidence type="ECO:0000256" key="12">
    <source>
        <dbReference type="ARBA" id="ARBA00023170"/>
    </source>
</evidence>
<evidence type="ECO:0000256" key="10">
    <source>
        <dbReference type="ARBA" id="ARBA00023077"/>
    </source>
</evidence>
<accession>A0A917YS15</accession>
<dbReference type="InterPro" id="IPR036942">
    <property type="entry name" value="Beta-barrel_TonB_sf"/>
</dbReference>
<feature type="domain" description="TonB-dependent receptor-like beta-barrel" evidence="17">
    <location>
        <begin position="272"/>
        <end position="694"/>
    </location>
</feature>
<dbReference type="GO" id="GO:0038023">
    <property type="term" value="F:signaling receptor activity"/>
    <property type="evidence" value="ECO:0007669"/>
    <property type="project" value="InterPro"/>
</dbReference>
<evidence type="ECO:0000256" key="2">
    <source>
        <dbReference type="ARBA" id="ARBA00009810"/>
    </source>
</evidence>
<dbReference type="NCBIfam" id="TIGR01783">
    <property type="entry name" value="TonB-siderophor"/>
    <property type="match status" value="1"/>
</dbReference>
<keyword evidence="20" id="KW-1185">Reference proteome</keyword>
<dbReference type="Gene3D" id="2.170.130.10">
    <property type="entry name" value="TonB-dependent receptor, plug domain"/>
    <property type="match status" value="1"/>
</dbReference>
<organism evidence="19 20">
    <name type="scientific">Bowmanella pacifica</name>
    <dbReference type="NCBI Taxonomy" id="502051"/>
    <lineage>
        <taxon>Bacteria</taxon>
        <taxon>Pseudomonadati</taxon>
        <taxon>Pseudomonadota</taxon>
        <taxon>Gammaproteobacteria</taxon>
        <taxon>Alteromonadales</taxon>
        <taxon>Alteromonadaceae</taxon>
        <taxon>Bowmanella</taxon>
    </lineage>
</organism>
<keyword evidence="6 14" id="KW-0812">Transmembrane</keyword>
<sequence>MNMRDIKELTHHSGMVFAGGMALASMSLSSYAQQHTDKSDEVERIEIRKSYTTHAMDYSTGLNLSLRQTPQSATVITQQQIEDLALTEIAQALRYTTGITVNQAETDRVFPTARGFSIDNVQFDGANVRGANGGVEGDFLSDMAGYERVEIIRGAAGLLQGAGNPSAAINLIRKKPTEELSSSISIKTGRWDLTRAEADVSSSLGFNNSLRGRMVAAYQDSGSYMHSVERDKTILYGILEADVSPYTQVNVGIDYQKHHTDGVSYGDPVPMYYTDGQRTDLPRSSNTGSKWTYRDRNRKITFASLEHRFANFWQFDAYASYIDGHYDDKRMYVRGYIDRDTGLGLGAFPGSTTGDWNQYTLDFRLSGPFELLGREHQMVVGWNSNLEENDRSRRSTLSALEPWSFFDWASVPEPEFATESDLLWGWETKQSGFYGGAQFSVADPVSLIVGFRSSSWSHKEYDFYPQTMDSSVTTVDESDSGIVSPYVGIVYDINNHFSTYVSLTDIYNIQTQKDRDDNLLDPVHGTNYEIGLKGEFFNKRLNFSTALFRVKQSNVAVPDIEVIVDGQPEQRYKAEDGVETKGYEAEVSGQITTELQLYAGYTHRVARNQDDEKVSRQAPENMLRVTTSYSLEKYIPGLTLGGGVRWQSEIYPSRMRGTGPNGEIPRQGNYTVADFFVRYQLSANLVTSFNISNLFDKKYFESVGIYNYGAYGEPRNISASVRWDF</sequence>
<dbReference type="PROSITE" id="PS52016">
    <property type="entry name" value="TONB_DEPENDENT_REC_3"/>
    <property type="match status" value="1"/>
</dbReference>
<evidence type="ECO:0000256" key="7">
    <source>
        <dbReference type="ARBA" id="ARBA00022729"/>
    </source>
</evidence>
<keyword evidence="13 14" id="KW-0998">Cell outer membrane</keyword>
<evidence type="ECO:0000256" key="8">
    <source>
        <dbReference type="ARBA" id="ARBA00023004"/>
    </source>
</evidence>
<evidence type="ECO:0000256" key="16">
    <source>
        <dbReference type="RuleBase" id="RU003357"/>
    </source>
</evidence>
<feature type="short sequence motif" description="TonB C-terminal box" evidence="15">
    <location>
        <begin position="708"/>
        <end position="725"/>
    </location>
</feature>
<comment type="subcellular location">
    <subcellularLocation>
        <location evidence="1 14">Cell outer membrane</location>
        <topology evidence="1 14">Multi-pass membrane protein</topology>
    </subcellularLocation>
</comment>
<dbReference type="GO" id="GO:0015344">
    <property type="term" value="F:siderophore uptake transmembrane transporter activity"/>
    <property type="evidence" value="ECO:0007669"/>
    <property type="project" value="TreeGrafter"/>
</dbReference>
<evidence type="ECO:0000256" key="15">
    <source>
        <dbReference type="PROSITE-ProRule" id="PRU10144"/>
    </source>
</evidence>
<dbReference type="Gene3D" id="2.40.170.20">
    <property type="entry name" value="TonB-dependent receptor, beta-barrel domain"/>
    <property type="match status" value="1"/>
</dbReference>
<keyword evidence="4 14" id="KW-1134">Transmembrane beta strand</keyword>
<dbReference type="InterPro" id="IPR010917">
    <property type="entry name" value="TonB_rcpt_CS"/>
</dbReference>
<evidence type="ECO:0000256" key="5">
    <source>
        <dbReference type="ARBA" id="ARBA00022496"/>
    </source>
</evidence>
<evidence type="ECO:0000256" key="11">
    <source>
        <dbReference type="ARBA" id="ARBA00023136"/>
    </source>
</evidence>
<evidence type="ECO:0000256" key="13">
    <source>
        <dbReference type="ARBA" id="ARBA00023237"/>
    </source>
</evidence>
<evidence type="ECO:0000256" key="14">
    <source>
        <dbReference type="PROSITE-ProRule" id="PRU01360"/>
    </source>
</evidence>
<feature type="domain" description="TonB-dependent receptor plug" evidence="18">
    <location>
        <begin position="66"/>
        <end position="166"/>
    </location>
</feature>
<comment type="caution">
    <text evidence="19">The sequence shown here is derived from an EMBL/GenBank/DDBJ whole genome shotgun (WGS) entry which is preliminary data.</text>
</comment>
<keyword evidence="11 14" id="KW-0472">Membrane</keyword>
<dbReference type="Proteomes" id="UP000606935">
    <property type="component" value="Unassembled WGS sequence"/>
</dbReference>
<dbReference type="Pfam" id="PF00593">
    <property type="entry name" value="TonB_dep_Rec_b-barrel"/>
    <property type="match status" value="1"/>
</dbReference>
<evidence type="ECO:0000256" key="4">
    <source>
        <dbReference type="ARBA" id="ARBA00022452"/>
    </source>
</evidence>
<dbReference type="Pfam" id="PF07715">
    <property type="entry name" value="Plug"/>
    <property type="match status" value="1"/>
</dbReference>
<proteinExistence type="inferred from homology"/>
<evidence type="ECO:0000259" key="17">
    <source>
        <dbReference type="Pfam" id="PF00593"/>
    </source>
</evidence>
<dbReference type="PANTHER" id="PTHR32552">
    <property type="entry name" value="FERRICHROME IRON RECEPTOR-RELATED"/>
    <property type="match status" value="1"/>
</dbReference>
<dbReference type="PANTHER" id="PTHR32552:SF74">
    <property type="entry name" value="HYDROXAMATE SIDEROPHORE RECEPTOR FHUE"/>
    <property type="match status" value="1"/>
</dbReference>
<dbReference type="InterPro" id="IPR000531">
    <property type="entry name" value="Beta-barrel_TonB"/>
</dbReference>
<name>A0A917YS15_9ALTE</name>
<dbReference type="GO" id="GO:0009279">
    <property type="term" value="C:cell outer membrane"/>
    <property type="evidence" value="ECO:0007669"/>
    <property type="project" value="UniProtKB-SubCell"/>
</dbReference>
<dbReference type="AlphaFoldDB" id="A0A917YS15"/>
<keyword evidence="10 16" id="KW-0798">TonB box</keyword>
<evidence type="ECO:0000256" key="9">
    <source>
        <dbReference type="ARBA" id="ARBA00023065"/>
    </source>
</evidence>
<dbReference type="InterPro" id="IPR010105">
    <property type="entry name" value="TonB_sidphr_rcpt"/>
</dbReference>
<keyword evidence="3 14" id="KW-0813">Transport</keyword>
<keyword evidence="9" id="KW-0406">Ion transport</keyword>
<dbReference type="InterPro" id="IPR039426">
    <property type="entry name" value="TonB-dep_rcpt-like"/>
</dbReference>
<keyword evidence="8" id="KW-0408">Iron</keyword>
<dbReference type="PROSITE" id="PS01156">
    <property type="entry name" value="TONB_DEPENDENT_REC_2"/>
    <property type="match status" value="1"/>
</dbReference>
<dbReference type="EMBL" id="BMLS01000001">
    <property type="protein sequence ID" value="GGO64368.1"/>
    <property type="molecule type" value="Genomic_DNA"/>
</dbReference>
<dbReference type="InterPro" id="IPR037066">
    <property type="entry name" value="Plug_dom_sf"/>
</dbReference>
<evidence type="ECO:0000313" key="20">
    <source>
        <dbReference type="Proteomes" id="UP000606935"/>
    </source>
</evidence>
<dbReference type="CDD" id="cd01347">
    <property type="entry name" value="ligand_gated_channel"/>
    <property type="match status" value="1"/>
</dbReference>
<protein>
    <submittedName>
        <fullName evidence="19">Ferripyoverdine receptor</fullName>
    </submittedName>
</protein>
<evidence type="ECO:0000256" key="6">
    <source>
        <dbReference type="ARBA" id="ARBA00022692"/>
    </source>
</evidence>
<dbReference type="GO" id="GO:0015891">
    <property type="term" value="P:siderophore transport"/>
    <property type="evidence" value="ECO:0007669"/>
    <property type="project" value="InterPro"/>
</dbReference>
<reference evidence="19" key="1">
    <citation type="journal article" date="2014" name="Int. J. Syst. Evol. Microbiol.">
        <title>Complete genome sequence of Corynebacterium casei LMG S-19264T (=DSM 44701T), isolated from a smear-ripened cheese.</title>
        <authorList>
            <consortium name="US DOE Joint Genome Institute (JGI-PGF)"/>
            <person name="Walter F."/>
            <person name="Albersmeier A."/>
            <person name="Kalinowski J."/>
            <person name="Ruckert C."/>
        </authorList>
    </citation>
    <scope>NUCLEOTIDE SEQUENCE</scope>
    <source>
        <strain evidence="19">CGMCC 1.7086</strain>
    </source>
</reference>
<reference evidence="19" key="2">
    <citation type="submission" date="2020-09" db="EMBL/GenBank/DDBJ databases">
        <authorList>
            <person name="Sun Q."/>
            <person name="Zhou Y."/>
        </authorList>
    </citation>
    <scope>NUCLEOTIDE SEQUENCE</scope>
    <source>
        <strain evidence="19">CGMCC 1.7086</strain>
    </source>
</reference>
<keyword evidence="7" id="KW-0732">Signal</keyword>
<dbReference type="FunFam" id="2.170.130.10:FF:000010">
    <property type="entry name" value="Ferripyoverdine receptor"/>
    <property type="match status" value="1"/>
</dbReference>
<comment type="similarity">
    <text evidence="2 14 16">Belongs to the TonB-dependent receptor family.</text>
</comment>
<dbReference type="InterPro" id="IPR012910">
    <property type="entry name" value="Plug_dom"/>
</dbReference>
<keyword evidence="5" id="KW-0410">Iron transport</keyword>